<proteinExistence type="predicted"/>
<evidence type="ECO:0000313" key="4">
    <source>
        <dbReference type="Proteomes" id="UP000249135"/>
    </source>
</evidence>
<comment type="caution">
    <text evidence="3">The sequence shown here is derived from an EMBL/GenBank/DDBJ whole genome shotgun (WGS) entry which is preliminary data.</text>
</comment>
<organism evidence="3 4">
    <name type="scientific">Variovorax paradoxus</name>
    <dbReference type="NCBI Taxonomy" id="34073"/>
    <lineage>
        <taxon>Bacteria</taxon>
        <taxon>Pseudomonadati</taxon>
        <taxon>Pseudomonadota</taxon>
        <taxon>Betaproteobacteria</taxon>
        <taxon>Burkholderiales</taxon>
        <taxon>Comamonadaceae</taxon>
        <taxon>Variovorax</taxon>
    </lineage>
</organism>
<dbReference type="PANTHER" id="PTHR12169:SF6">
    <property type="entry name" value="AFG1-LIKE ATPASE"/>
    <property type="match status" value="1"/>
</dbReference>
<dbReference type="GO" id="GO:0005737">
    <property type="term" value="C:cytoplasm"/>
    <property type="evidence" value="ECO:0007669"/>
    <property type="project" value="TreeGrafter"/>
</dbReference>
<sequence>MSVKQAYEAELKQRGFQSDPAQLRAVEALDRCAREWAEYKTQRSNAFKKLIHRPEIPRGVYMYGGVGRGKSFLMDCFFNAVPLNRKTRLHFHEFMREVHRELAELQGIQNPLDELGKRIAKRFKLICFDEFHVADITDAMILHRLLVALFDNGVGFVTTSNFKPDDLYPGGLHRDRILPAIELLNRKLEVINVDNGTDYRRRTLEQARLYLTPNDAAAEKELRHLFDKLAEKGDDSPILHIEQREIRARRRAGGVVWFDFKTLCGGPRSMNDYLEIASQFHTVLLSDVPHMPVRMASEARRFTWLVDVFYDRRVKLIMSAAVPPEALYTEGPLAHEFPRTVSRLNEMQSTEFLALERRTVDTRLT</sequence>
<keyword evidence="1" id="KW-0547">Nucleotide-binding</keyword>
<name>A0A2W5QIG9_VARPD</name>
<dbReference type="GO" id="GO:0005524">
    <property type="term" value="F:ATP binding"/>
    <property type="evidence" value="ECO:0007669"/>
    <property type="project" value="UniProtKB-KW"/>
</dbReference>
<evidence type="ECO:0000256" key="2">
    <source>
        <dbReference type="ARBA" id="ARBA00022840"/>
    </source>
</evidence>
<dbReference type="Proteomes" id="UP000249135">
    <property type="component" value="Unassembled WGS sequence"/>
</dbReference>
<protein>
    <submittedName>
        <fullName evidence="3">Cell division protein ZapE</fullName>
    </submittedName>
</protein>
<keyword evidence="2" id="KW-0067">ATP-binding</keyword>
<dbReference type="PANTHER" id="PTHR12169">
    <property type="entry name" value="ATPASE N2B"/>
    <property type="match status" value="1"/>
</dbReference>
<dbReference type="AlphaFoldDB" id="A0A2W5QIG9"/>
<evidence type="ECO:0000256" key="1">
    <source>
        <dbReference type="ARBA" id="ARBA00022741"/>
    </source>
</evidence>
<reference evidence="3 4" key="1">
    <citation type="submission" date="2017-08" db="EMBL/GenBank/DDBJ databases">
        <title>Infants hospitalized years apart are colonized by the same room-sourced microbial strains.</title>
        <authorList>
            <person name="Brooks B."/>
            <person name="Olm M.R."/>
            <person name="Firek B.A."/>
            <person name="Baker R."/>
            <person name="Thomas B.C."/>
            <person name="Morowitz M.J."/>
            <person name="Banfield J.F."/>
        </authorList>
    </citation>
    <scope>NUCLEOTIDE SEQUENCE [LARGE SCALE GENOMIC DNA]</scope>
    <source>
        <strain evidence="3">S2_005_003_R2_41</strain>
    </source>
</reference>
<keyword evidence="3" id="KW-0132">Cell division</keyword>
<gene>
    <name evidence="3" type="ORF">DI563_07625</name>
</gene>
<dbReference type="SUPFAM" id="SSF52540">
    <property type="entry name" value="P-loop containing nucleoside triphosphate hydrolases"/>
    <property type="match status" value="1"/>
</dbReference>
<keyword evidence="3" id="KW-0131">Cell cycle</keyword>
<dbReference type="EMBL" id="QFPP01000059">
    <property type="protein sequence ID" value="PZQ76209.1"/>
    <property type="molecule type" value="Genomic_DNA"/>
</dbReference>
<dbReference type="InterPro" id="IPR005654">
    <property type="entry name" value="ATPase_AFG1-like"/>
</dbReference>
<dbReference type="NCBIfam" id="NF040713">
    <property type="entry name" value="ZapE"/>
    <property type="match status" value="1"/>
</dbReference>
<dbReference type="Gene3D" id="3.40.50.300">
    <property type="entry name" value="P-loop containing nucleotide triphosphate hydrolases"/>
    <property type="match status" value="1"/>
</dbReference>
<evidence type="ECO:0000313" key="3">
    <source>
        <dbReference type="EMBL" id="PZQ76209.1"/>
    </source>
</evidence>
<accession>A0A2W5QIG9</accession>
<dbReference type="Pfam" id="PF03969">
    <property type="entry name" value="AFG1_ATPase"/>
    <property type="match status" value="1"/>
</dbReference>
<dbReference type="InterPro" id="IPR027417">
    <property type="entry name" value="P-loop_NTPase"/>
</dbReference>
<dbReference type="GO" id="GO:0051301">
    <property type="term" value="P:cell division"/>
    <property type="evidence" value="ECO:0007669"/>
    <property type="project" value="UniProtKB-KW"/>
</dbReference>
<dbReference type="GO" id="GO:0016887">
    <property type="term" value="F:ATP hydrolysis activity"/>
    <property type="evidence" value="ECO:0007669"/>
    <property type="project" value="InterPro"/>
</dbReference>